<dbReference type="InterPro" id="IPR049512">
    <property type="entry name" value="DJR-like_dom"/>
</dbReference>
<keyword evidence="3" id="KW-1185">Reference proteome</keyword>
<dbReference type="KEGG" id="nvi:116417886"/>
<dbReference type="RefSeq" id="XP_031788862.1">
    <property type="nucleotide sequence ID" value="XM_031933002.1"/>
</dbReference>
<dbReference type="GeneID" id="116417886"/>
<evidence type="ECO:0000313" key="2">
    <source>
        <dbReference type="EnsemblMetazoa" id="XP_031788862"/>
    </source>
</evidence>
<dbReference type="OrthoDB" id="8008314at2759"/>
<accession>A0A7M7QME5</accession>
<dbReference type="PANTHER" id="PTHR36159">
    <property type="entry name" value="PROTEIN CBG23766"/>
    <property type="match status" value="1"/>
</dbReference>
<proteinExistence type="predicted"/>
<dbReference type="InParanoid" id="A0A7M7QME5"/>
<organism evidence="2 3">
    <name type="scientific">Nasonia vitripennis</name>
    <name type="common">Parasitic wasp</name>
    <dbReference type="NCBI Taxonomy" id="7425"/>
    <lineage>
        <taxon>Eukaryota</taxon>
        <taxon>Metazoa</taxon>
        <taxon>Ecdysozoa</taxon>
        <taxon>Arthropoda</taxon>
        <taxon>Hexapoda</taxon>
        <taxon>Insecta</taxon>
        <taxon>Pterygota</taxon>
        <taxon>Neoptera</taxon>
        <taxon>Endopterygota</taxon>
        <taxon>Hymenoptera</taxon>
        <taxon>Apocrita</taxon>
        <taxon>Proctotrupomorpha</taxon>
        <taxon>Chalcidoidea</taxon>
        <taxon>Pteromalidae</taxon>
        <taxon>Pteromalinae</taxon>
        <taxon>Nasonia</taxon>
    </lineage>
</organism>
<protein>
    <recommendedName>
        <fullName evidence="1">Double jelly roll-like domain-containing protein</fullName>
    </recommendedName>
</protein>
<dbReference type="Proteomes" id="UP000002358">
    <property type="component" value="Unassembled WGS sequence"/>
</dbReference>
<evidence type="ECO:0000313" key="3">
    <source>
        <dbReference type="Proteomes" id="UP000002358"/>
    </source>
</evidence>
<dbReference type="EnsemblMetazoa" id="XM_031933002">
    <property type="protein sequence ID" value="XP_031788862"/>
    <property type="gene ID" value="LOC116417886"/>
</dbReference>
<feature type="domain" description="Double jelly roll-like" evidence="1">
    <location>
        <begin position="53"/>
        <end position="134"/>
    </location>
</feature>
<sequence length="297" mass="33347">MDEILSIRSGIAFDESIAHYEQDLCFLPSRSSIHICGKLQVKGGSAALAKTKFVNNAICHPFDKIRYEINAVEIDKSKNVGLSSIMKGLISFNLNQNDMLENAGWLGIQDNIKSVVDDKGNFDVVIPLSMILGTIASGVTTYEDYEVKVSKIEWLMPYVVASDKQQIQLLNFIGKDNPISMCFRSWELFEYPLLPSTTKHVWTVKTSNQLEKPRFVILGLHTKRISLRTANASRFDHSLVVIDCSRQNESPKSAPVDVCLEFEAKKDFPANTSAYCLILHDRIVQYNPISGDVKKLV</sequence>
<dbReference type="AlphaFoldDB" id="A0A7M7QME5"/>
<name>A0A7M7QME5_NASVI</name>
<dbReference type="Pfam" id="PF21738">
    <property type="entry name" value="DJR-like_dom"/>
    <property type="match status" value="2"/>
</dbReference>
<dbReference type="PANTHER" id="PTHR36159:SF1">
    <property type="entry name" value="RETROVIRUS-RELATED POL POLYPROTEIN FROM TRANSPOSON 412-LIKE PROTEIN"/>
    <property type="match status" value="1"/>
</dbReference>
<feature type="domain" description="Double jelly roll-like" evidence="1">
    <location>
        <begin position="144"/>
        <end position="237"/>
    </location>
</feature>
<reference evidence="2" key="1">
    <citation type="submission" date="2021-01" db="UniProtKB">
        <authorList>
            <consortium name="EnsemblMetazoa"/>
        </authorList>
    </citation>
    <scope>IDENTIFICATION</scope>
</reference>
<evidence type="ECO:0000259" key="1">
    <source>
        <dbReference type="Pfam" id="PF21738"/>
    </source>
</evidence>